<keyword evidence="1" id="KW-0547">Nucleotide-binding</keyword>
<evidence type="ECO:0000256" key="3">
    <source>
        <dbReference type="ARBA" id="ARBA00022860"/>
    </source>
</evidence>
<evidence type="ECO:0000313" key="9">
    <source>
        <dbReference type="EMBL" id="CAJ1973588.1"/>
    </source>
</evidence>
<feature type="domain" description="Myosin motor" evidence="7">
    <location>
        <begin position="57"/>
        <end position="97"/>
    </location>
</feature>
<keyword evidence="6" id="KW-0009">Actin-binding</keyword>
<dbReference type="GO" id="GO:0005524">
    <property type="term" value="F:ATP binding"/>
    <property type="evidence" value="ECO:0007669"/>
    <property type="project" value="UniProtKB-KW"/>
</dbReference>
<dbReference type="AlphaFoldDB" id="A0AA86SVF2"/>
<evidence type="ECO:0000256" key="4">
    <source>
        <dbReference type="ARBA" id="ARBA00023123"/>
    </source>
</evidence>
<dbReference type="GO" id="GO:0005516">
    <property type="term" value="F:calmodulin binding"/>
    <property type="evidence" value="ECO:0007669"/>
    <property type="project" value="UniProtKB-KW"/>
</dbReference>
<keyword evidence="2" id="KW-0067">ATP-binding</keyword>
<evidence type="ECO:0000259" key="8">
    <source>
        <dbReference type="PROSITE" id="PS51844"/>
    </source>
</evidence>
<evidence type="ECO:0000256" key="5">
    <source>
        <dbReference type="ARBA" id="ARBA00023175"/>
    </source>
</evidence>
<dbReference type="SUPFAM" id="SSF52540">
    <property type="entry name" value="P-loop containing nucleoside triphosphate hydrolases"/>
    <property type="match status" value="1"/>
</dbReference>
<dbReference type="EMBL" id="OY731406">
    <property type="protein sequence ID" value="CAJ1973588.1"/>
    <property type="molecule type" value="Genomic_DNA"/>
</dbReference>
<dbReference type="GO" id="GO:0016459">
    <property type="term" value="C:myosin complex"/>
    <property type="evidence" value="ECO:0007669"/>
    <property type="project" value="UniProtKB-KW"/>
</dbReference>
<reference evidence="9" key="1">
    <citation type="submission" date="2023-10" db="EMBL/GenBank/DDBJ databases">
        <authorList>
            <person name="Domelevo Entfellner J.-B."/>
        </authorList>
    </citation>
    <scope>NUCLEOTIDE SEQUENCE</scope>
</reference>
<evidence type="ECO:0000256" key="2">
    <source>
        <dbReference type="ARBA" id="ARBA00022840"/>
    </source>
</evidence>
<accession>A0AA86SVF2</accession>
<dbReference type="GO" id="GO:0003779">
    <property type="term" value="F:actin binding"/>
    <property type="evidence" value="ECO:0007669"/>
    <property type="project" value="UniProtKB-KW"/>
</dbReference>
<dbReference type="InterPro" id="IPR001609">
    <property type="entry name" value="Myosin_head_motor_dom-like"/>
</dbReference>
<dbReference type="Gene3D" id="3.40.850.10">
    <property type="entry name" value="Kinesin motor domain"/>
    <property type="match status" value="1"/>
</dbReference>
<dbReference type="InterPro" id="IPR004009">
    <property type="entry name" value="SH3_Myosin"/>
</dbReference>
<gene>
    <name evidence="9" type="ORF">AYBTSS11_LOCUS25652</name>
</gene>
<keyword evidence="10" id="KW-1185">Reference proteome</keyword>
<organism evidence="9 10">
    <name type="scientific">Sphenostylis stenocarpa</name>
    <dbReference type="NCBI Taxonomy" id="92480"/>
    <lineage>
        <taxon>Eukaryota</taxon>
        <taxon>Viridiplantae</taxon>
        <taxon>Streptophyta</taxon>
        <taxon>Embryophyta</taxon>
        <taxon>Tracheophyta</taxon>
        <taxon>Spermatophyta</taxon>
        <taxon>Magnoliopsida</taxon>
        <taxon>eudicotyledons</taxon>
        <taxon>Gunneridae</taxon>
        <taxon>Pentapetalae</taxon>
        <taxon>rosids</taxon>
        <taxon>fabids</taxon>
        <taxon>Fabales</taxon>
        <taxon>Fabaceae</taxon>
        <taxon>Papilionoideae</taxon>
        <taxon>50 kb inversion clade</taxon>
        <taxon>NPAAA clade</taxon>
        <taxon>indigoferoid/millettioid clade</taxon>
        <taxon>Phaseoleae</taxon>
        <taxon>Sphenostylis</taxon>
    </lineage>
</organism>
<keyword evidence="5" id="KW-0505">Motor protein</keyword>
<evidence type="ECO:0000256" key="1">
    <source>
        <dbReference type="ARBA" id="ARBA00022741"/>
    </source>
</evidence>
<evidence type="ECO:0008006" key="11">
    <source>
        <dbReference type="Google" id="ProtNLM"/>
    </source>
</evidence>
<evidence type="ECO:0000259" key="7">
    <source>
        <dbReference type="PROSITE" id="PS51456"/>
    </source>
</evidence>
<dbReference type="Proteomes" id="UP001189624">
    <property type="component" value="Chromosome 9"/>
</dbReference>
<dbReference type="Pfam" id="PF02736">
    <property type="entry name" value="Myosin_N"/>
    <property type="match status" value="1"/>
</dbReference>
<dbReference type="PROSITE" id="PS51456">
    <property type="entry name" value="MYOSIN_MOTOR"/>
    <property type="match status" value="1"/>
</dbReference>
<comment type="similarity">
    <text evidence="6">Belongs to the TRAFAC class myosin-kinesin ATPase superfamily. Myosin family.</text>
</comment>
<name>A0AA86SVF2_9FABA</name>
<dbReference type="Gramene" id="rna-AYBTSS11_LOCUS25652">
    <property type="protein sequence ID" value="CAJ1973588.1"/>
    <property type="gene ID" value="gene-AYBTSS11_LOCUS25652"/>
</dbReference>
<feature type="domain" description="Myosin N-terminal SH3-like" evidence="8">
    <location>
        <begin position="2"/>
        <end position="51"/>
    </location>
</feature>
<protein>
    <recommendedName>
        <fullName evidence="11">Myosin N-terminal SH3-like domain-containing protein</fullName>
    </recommendedName>
</protein>
<dbReference type="PROSITE" id="PS51844">
    <property type="entry name" value="SH3_LIKE"/>
    <property type="match status" value="1"/>
</dbReference>
<dbReference type="InterPro" id="IPR036961">
    <property type="entry name" value="Kinesin_motor_dom_sf"/>
</dbReference>
<keyword evidence="3" id="KW-0112">Calmodulin-binding</keyword>
<sequence>MRHGTKVWVHDRDSAWIPAEVLESSGKNVTVATASGNKVIALLENVFPRDADEDEHGGVEDMTRLAYLNEPGVLYNLRKRYVLNDIYVSSSEGIIGI</sequence>
<evidence type="ECO:0000313" key="10">
    <source>
        <dbReference type="Proteomes" id="UP001189624"/>
    </source>
</evidence>
<dbReference type="GO" id="GO:0003774">
    <property type="term" value="F:cytoskeletal motor activity"/>
    <property type="evidence" value="ECO:0007669"/>
    <property type="project" value="InterPro"/>
</dbReference>
<dbReference type="InterPro" id="IPR027417">
    <property type="entry name" value="P-loop_NTPase"/>
</dbReference>
<keyword evidence="4 6" id="KW-0518">Myosin</keyword>
<evidence type="ECO:0000256" key="6">
    <source>
        <dbReference type="PROSITE-ProRule" id="PRU00782"/>
    </source>
</evidence>
<proteinExistence type="inferred from homology"/>
<comment type="caution">
    <text evidence="6">Lacks conserved residue(s) required for the propagation of feature annotation.</text>
</comment>